<dbReference type="Proteomes" id="UP000277300">
    <property type="component" value="Unassembled WGS sequence"/>
</dbReference>
<sequence>MTPLQEWVSMHESNATVANEFIDPVATLASYGDDDRSIVARCELQPDLVLVALNSGTYLNGSDWLEQYSGDDKTKLQEAMGAMQLSGTLRTTMALLAEYTRGEKSDFSGYIQQLPTDISLPLTWNAKHREMLKHTTAFPIIDDKLVLKMYSSYAEPLEKSFPTIWPSEVSTLERFMWAYSVVSSRAFKIVGEQEPTLLPVIDMANHAVENPAAHIVRADDGSFQLTTLRKVEKNEPVTISYGDLSNAQLLCRYGFVLSTRASSDSILITSPELTKAFTTCSMDSDDELQDDEEDTSIPHAVKGKGKAKAKANPAKRQKLNHPGSEDDDNSLFFLLHGDAEREFGLDEALLSFVMGAQLPAEQLYDVLVVILQEKDKRYSDVLEATVTPPSSEVSAIQQLAKHERQVCRRILMGLMTLEEGSDSSDEED</sequence>
<feature type="domain" description="SET" evidence="2">
    <location>
        <begin position="6"/>
        <end position="242"/>
    </location>
</feature>
<gene>
    <name evidence="4" type="ORF">BBJ29_005421</name>
    <name evidence="3" type="ORF">BBP00_00003581</name>
</gene>
<dbReference type="AlphaFoldDB" id="A0A3F2RVL3"/>
<feature type="compositionally biased region" description="Basic residues" evidence="1">
    <location>
        <begin position="301"/>
        <end position="319"/>
    </location>
</feature>
<dbReference type="SUPFAM" id="SSF82199">
    <property type="entry name" value="SET domain"/>
    <property type="match status" value="1"/>
</dbReference>
<comment type="caution">
    <text evidence="3">The sequence shown here is derived from an EMBL/GenBank/DDBJ whole genome shotgun (WGS) entry which is preliminary data.</text>
</comment>
<dbReference type="Gene3D" id="3.90.1410.10">
    <property type="entry name" value="set domain protein methyltransferase, domain 1"/>
    <property type="match status" value="1"/>
</dbReference>
<dbReference type="OrthoDB" id="441812at2759"/>
<protein>
    <recommendedName>
        <fullName evidence="2">SET domain-containing protein</fullName>
    </recommendedName>
</protein>
<evidence type="ECO:0000256" key="1">
    <source>
        <dbReference type="SAM" id="MobiDB-lite"/>
    </source>
</evidence>
<dbReference type="GO" id="GO:0005634">
    <property type="term" value="C:nucleus"/>
    <property type="evidence" value="ECO:0007669"/>
    <property type="project" value="TreeGrafter"/>
</dbReference>
<dbReference type="PANTHER" id="PTHR13271:SF34">
    <property type="entry name" value="N-LYSINE METHYLTRANSFERASE SETD6"/>
    <property type="match status" value="1"/>
</dbReference>
<evidence type="ECO:0000313" key="4">
    <source>
        <dbReference type="EMBL" id="RLN69406.1"/>
    </source>
</evidence>
<dbReference type="InterPro" id="IPR046341">
    <property type="entry name" value="SET_dom_sf"/>
</dbReference>
<evidence type="ECO:0000313" key="5">
    <source>
        <dbReference type="Proteomes" id="UP000277300"/>
    </source>
</evidence>
<evidence type="ECO:0000259" key="2">
    <source>
        <dbReference type="PROSITE" id="PS50280"/>
    </source>
</evidence>
<reference evidence="5 6" key="1">
    <citation type="submission" date="2018-07" db="EMBL/GenBank/DDBJ databases">
        <title>Genome sequencing of oomycete isolates from Chile give support for New Zealand origin for Phytophthora kernoviae and make available the first Nothophytophthora sp. genome.</title>
        <authorList>
            <person name="Studholme D.J."/>
            <person name="Sanfuentes E."/>
            <person name="Panda P."/>
            <person name="Hill R."/>
            <person name="Sambles C."/>
            <person name="Grant M."/>
            <person name="Williams N.M."/>
            <person name="Mcdougal R.L."/>
        </authorList>
    </citation>
    <scope>NUCLEOTIDE SEQUENCE [LARGE SCALE GENOMIC DNA]</scope>
    <source>
        <strain evidence="3">Chile6</strain>
        <strain evidence="4">Chile7</strain>
    </source>
</reference>
<dbReference type="PROSITE" id="PS50280">
    <property type="entry name" value="SET"/>
    <property type="match status" value="1"/>
</dbReference>
<name>A0A3F2RVL3_9STRA</name>
<dbReference type="Proteomes" id="UP000284657">
    <property type="component" value="Unassembled WGS sequence"/>
</dbReference>
<feature type="compositionally biased region" description="Acidic residues" evidence="1">
    <location>
        <begin position="284"/>
        <end position="295"/>
    </location>
</feature>
<dbReference type="PANTHER" id="PTHR13271">
    <property type="entry name" value="UNCHARACTERIZED PUTATIVE METHYLTRANSFERASE"/>
    <property type="match status" value="1"/>
</dbReference>
<evidence type="ECO:0000313" key="6">
    <source>
        <dbReference type="Proteomes" id="UP000284657"/>
    </source>
</evidence>
<accession>A0A3F2RVL3</accession>
<dbReference type="InterPro" id="IPR050600">
    <property type="entry name" value="SETD3_SETD6_MTase"/>
</dbReference>
<dbReference type="EMBL" id="MBAD02000344">
    <property type="protein sequence ID" value="RLN69406.1"/>
    <property type="molecule type" value="Genomic_DNA"/>
</dbReference>
<feature type="region of interest" description="Disordered" evidence="1">
    <location>
        <begin position="284"/>
        <end position="324"/>
    </location>
</feature>
<dbReference type="InterPro" id="IPR001214">
    <property type="entry name" value="SET_dom"/>
</dbReference>
<organism evidence="3 5">
    <name type="scientific">Phytophthora kernoviae</name>
    <dbReference type="NCBI Taxonomy" id="325452"/>
    <lineage>
        <taxon>Eukaryota</taxon>
        <taxon>Sar</taxon>
        <taxon>Stramenopiles</taxon>
        <taxon>Oomycota</taxon>
        <taxon>Peronosporomycetes</taxon>
        <taxon>Peronosporales</taxon>
        <taxon>Peronosporaceae</taxon>
        <taxon>Phytophthora</taxon>
    </lineage>
</organism>
<dbReference type="GO" id="GO:0016279">
    <property type="term" value="F:protein-lysine N-methyltransferase activity"/>
    <property type="evidence" value="ECO:0007669"/>
    <property type="project" value="TreeGrafter"/>
</dbReference>
<dbReference type="EMBL" id="MBDO02000077">
    <property type="protein sequence ID" value="RLN64252.1"/>
    <property type="molecule type" value="Genomic_DNA"/>
</dbReference>
<evidence type="ECO:0000313" key="3">
    <source>
        <dbReference type="EMBL" id="RLN64252.1"/>
    </source>
</evidence>
<dbReference type="CDD" id="cd10527">
    <property type="entry name" value="SET_LSMT"/>
    <property type="match status" value="1"/>
</dbReference>
<proteinExistence type="predicted"/>